<dbReference type="InterPro" id="IPR036412">
    <property type="entry name" value="HAD-like_sf"/>
</dbReference>
<sequence length="222" mass="24916">MSVNTGRPLLITDCDEVLLHMIKHFRDWLAEEEGVEFDLTGGEFYKSMRRIGAEAPMEHAEMWELLGRFFDTQMYRQTAIEGAVDAIAAIREHADVVVLTNLQDFRREARVAQLLEHGLDLRVFTNQGPKGPALQAILDEYKPSRAVFIDDLSQHHGSVFETSPSVRRLHLCGEPQIAPNIKCALQLGHAHARIDDWGSALPWLLDSLTGPIEPETKGSVIP</sequence>
<dbReference type="AlphaFoldDB" id="A0A0J7XUM2"/>
<proteinExistence type="predicted"/>
<name>A0A0J7XUM2_9SPHN</name>
<dbReference type="OrthoDB" id="7192139at2"/>
<evidence type="ECO:0008006" key="3">
    <source>
        <dbReference type="Google" id="ProtNLM"/>
    </source>
</evidence>
<dbReference type="RefSeq" id="WP_059151990.1">
    <property type="nucleotide sequence ID" value="NZ_KQ130454.1"/>
</dbReference>
<organism evidence="1 2">
    <name type="scientific">Novosphingobium barchaimii LL02</name>
    <dbReference type="NCBI Taxonomy" id="1114963"/>
    <lineage>
        <taxon>Bacteria</taxon>
        <taxon>Pseudomonadati</taxon>
        <taxon>Pseudomonadota</taxon>
        <taxon>Alphaproteobacteria</taxon>
        <taxon>Sphingomonadales</taxon>
        <taxon>Sphingomonadaceae</taxon>
        <taxon>Novosphingobium</taxon>
    </lineage>
</organism>
<dbReference type="EMBL" id="JACU01000005">
    <property type="protein sequence ID" value="KMS55339.1"/>
    <property type="molecule type" value="Genomic_DNA"/>
</dbReference>
<accession>A0A0J7XUM2</accession>
<reference evidence="1 2" key="1">
    <citation type="journal article" date="2015" name="G3 (Bethesda)">
        <title>Insights into Ongoing Evolution of the Hexachlorocyclohexane Catabolic Pathway from Comparative Genomics of Ten Sphingomonadaceae Strains.</title>
        <authorList>
            <person name="Pearce S.L."/>
            <person name="Oakeshott J.G."/>
            <person name="Pandey G."/>
        </authorList>
    </citation>
    <scope>NUCLEOTIDE SEQUENCE [LARGE SCALE GENOMIC DNA]</scope>
    <source>
        <strain evidence="1 2">LL02</strain>
    </source>
</reference>
<dbReference type="PATRIC" id="fig|1114963.3.peg.2857"/>
<gene>
    <name evidence="1" type="ORF">V474_20095</name>
</gene>
<dbReference type="Gene3D" id="3.40.50.1000">
    <property type="entry name" value="HAD superfamily/HAD-like"/>
    <property type="match status" value="1"/>
</dbReference>
<dbReference type="InterPro" id="IPR023214">
    <property type="entry name" value="HAD_sf"/>
</dbReference>
<dbReference type="Proteomes" id="UP000052268">
    <property type="component" value="Unassembled WGS sequence"/>
</dbReference>
<evidence type="ECO:0000313" key="1">
    <source>
        <dbReference type="EMBL" id="KMS55339.1"/>
    </source>
</evidence>
<protein>
    <recommendedName>
        <fullName evidence="3">HAD family hydrolase</fullName>
    </recommendedName>
</protein>
<evidence type="ECO:0000313" key="2">
    <source>
        <dbReference type="Proteomes" id="UP000052268"/>
    </source>
</evidence>
<comment type="caution">
    <text evidence="1">The sequence shown here is derived from an EMBL/GenBank/DDBJ whole genome shotgun (WGS) entry which is preliminary data.</text>
</comment>
<keyword evidence="2" id="KW-1185">Reference proteome</keyword>
<dbReference type="SUPFAM" id="SSF56784">
    <property type="entry name" value="HAD-like"/>
    <property type="match status" value="1"/>
</dbReference>